<evidence type="ECO:0000313" key="2">
    <source>
        <dbReference type="Proteomes" id="UP000031036"/>
    </source>
</evidence>
<dbReference type="AlphaFoldDB" id="A0A0B2UYM4"/>
<reference evidence="1 2" key="1">
    <citation type="submission" date="2014-11" db="EMBL/GenBank/DDBJ databases">
        <title>Genetic blueprint of the zoonotic pathogen Toxocara canis.</title>
        <authorList>
            <person name="Zhu X.-Q."/>
            <person name="Korhonen P.K."/>
            <person name="Cai H."/>
            <person name="Young N.D."/>
            <person name="Nejsum P."/>
            <person name="von Samson-Himmelstjerna G."/>
            <person name="Boag P.R."/>
            <person name="Tan P."/>
            <person name="Li Q."/>
            <person name="Min J."/>
            <person name="Yang Y."/>
            <person name="Wang X."/>
            <person name="Fang X."/>
            <person name="Hall R.S."/>
            <person name="Hofmann A."/>
            <person name="Sternberg P.W."/>
            <person name="Jex A.R."/>
            <person name="Gasser R.B."/>
        </authorList>
    </citation>
    <scope>NUCLEOTIDE SEQUENCE [LARGE SCALE GENOMIC DNA]</scope>
    <source>
        <strain evidence="1">PN_DK_2014</strain>
    </source>
</reference>
<protein>
    <submittedName>
        <fullName evidence="1">Uncharacterized protein</fullName>
    </submittedName>
</protein>
<gene>
    <name evidence="1" type="ORF">Tcan_08780</name>
</gene>
<dbReference type="Proteomes" id="UP000031036">
    <property type="component" value="Unassembled WGS sequence"/>
</dbReference>
<name>A0A0B2UYM4_TOXCA</name>
<comment type="caution">
    <text evidence="1">The sequence shown here is derived from an EMBL/GenBank/DDBJ whole genome shotgun (WGS) entry which is preliminary data.</text>
</comment>
<evidence type="ECO:0000313" key="1">
    <source>
        <dbReference type="EMBL" id="KHN74598.1"/>
    </source>
</evidence>
<proteinExistence type="predicted"/>
<accession>A0A0B2UYM4</accession>
<dbReference type="EMBL" id="JPKZ01002896">
    <property type="protein sequence ID" value="KHN74598.1"/>
    <property type="molecule type" value="Genomic_DNA"/>
</dbReference>
<sequence>MSRGRRDLSFLALFFVDAEIEGEELAAELLMSSALPNDKQGTEDPEDSTFTSGAGVNMLKNNLRGDDSDKIRLLELLEEVDCCCFIRIKK</sequence>
<organism evidence="1 2">
    <name type="scientific">Toxocara canis</name>
    <name type="common">Canine roundworm</name>
    <dbReference type="NCBI Taxonomy" id="6265"/>
    <lineage>
        <taxon>Eukaryota</taxon>
        <taxon>Metazoa</taxon>
        <taxon>Ecdysozoa</taxon>
        <taxon>Nematoda</taxon>
        <taxon>Chromadorea</taxon>
        <taxon>Rhabditida</taxon>
        <taxon>Spirurina</taxon>
        <taxon>Ascaridomorpha</taxon>
        <taxon>Ascaridoidea</taxon>
        <taxon>Toxocaridae</taxon>
        <taxon>Toxocara</taxon>
    </lineage>
</organism>
<keyword evidence="2" id="KW-1185">Reference proteome</keyword>